<evidence type="ECO:0000313" key="3">
    <source>
        <dbReference type="Proteomes" id="UP001610563"/>
    </source>
</evidence>
<feature type="region of interest" description="Disordered" evidence="1">
    <location>
        <begin position="1"/>
        <end position="51"/>
    </location>
</feature>
<protein>
    <submittedName>
        <fullName evidence="2">Uncharacterized protein</fullName>
    </submittedName>
</protein>
<reference evidence="2 3" key="1">
    <citation type="submission" date="2024-07" db="EMBL/GenBank/DDBJ databases">
        <title>Section-level genome sequencing and comparative genomics of Aspergillus sections Usti and Cavernicolus.</title>
        <authorList>
            <consortium name="Lawrence Berkeley National Laboratory"/>
            <person name="Nybo J.L."/>
            <person name="Vesth T.C."/>
            <person name="Theobald S."/>
            <person name="Frisvad J.C."/>
            <person name="Larsen T.O."/>
            <person name="Kjaerboelling I."/>
            <person name="Rothschild-Mancinelli K."/>
            <person name="Lyhne E.K."/>
            <person name="Kogle M.E."/>
            <person name="Barry K."/>
            <person name="Clum A."/>
            <person name="Na H."/>
            <person name="Ledsgaard L."/>
            <person name="Lin J."/>
            <person name="Lipzen A."/>
            <person name="Kuo A."/>
            <person name="Riley R."/>
            <person name="Mondo S."/>
            <person name="Labutti K."/>
            <person name="Haridas S."/>
            <person name="Pangalinan J."/>
            <person name="Salamov A.A."/>
            <person name="Simmons B.A."/>
            <person name="Magnuson J.K."/>
            <person name="Chen J."/>
            <person name="Drula E."/>
            <person name="Henrissat B."/>
            <person name="Wiebenga A."/>
            <person name="Lubbers R.J."/>
            <person name="Gomes A.C."/>
            <person name="Makela M.R."/>
            <person name="Stajich J."/>
            <person name="Grigoriev I.V."/>
            <person name="Mortensen U.H."/>
            <person name="De Vries R.P."/>
            <person name="Baker S.E."/>
            <person name="Andersen M.R."/>
        </authorList>
    </citation>
    <scope>NUCLEOTIDE SEQUENCE [LARGE SCALE GENOMIC DNA]</scope>
    <source>
        <strain evidence="2 3">CBS 209.92</strain>
    </source>
</reference>
<comment type="caution">
    <text evidence="2">The sequence shown here is derived from an EMBL/GenBank/DDBJ whole genome shotgun (WGS) entry which is preliminary data.</text>
</comment>
<name>A0ABR4FPW6_9EURO</name>
<organism evidence="2 3">
    <name type="scientific">Aspergillus keveii</name>
    <dbReference type="NCBI Taxonomy" id="714993"/>
    <lineage>
        <taxon>Eukaryota</taxon>
        <taxon>Fungi</taxon>
        <taxon>Dikarya</taxon>
        <taxon>Ascomycota</taxon>
        <taxon>Pezizomycotina</taxon>
        <taxon>Eurotiomycetes</taxon>
        <taxon>Eurotiomycetidae</taxon>
        <taxon>Eurotiales</taxon>
        <taxon>Aspergillaceae</taxon>
        <taxon>Aspergillus</taxon>
        <taxon>Aspergillus subgen. Nidulantes</taxon>
    </lineage>
</organism>
<accession>A0ABR4FPW6</accession>
<evidence type="ECO:0000256" key="1">
    <source>
        <dbReference type="SAM" id="MobiDB-lite"/>
    </source>
</evidence>
<feature type="compositionally biased region" description="Polar residues" evidence="1">
    <location>
        <begin position="8"/>
        <end position="17"/>
    </location>
</feature>
<dbReference type="EMBL" id="JBFTWV010000150">
    <property type="protein sequence ID" value="KAL2785252.1"/>
    <property type="molecule type" value="Genomic_DNA"/>
</dbReference>
<gene>
    <name evidence="2" type="ORF">BJX66DRAFT_343266</name>
</gene>
<proteinExistence type="predicted"/>
<sequence length="372" mass="41879">MSKRSRESSPAPSSDTLQPPKRARSSSPAAADPPPAIEPEPQKRLEPSPACPGILKKRPLSYCRASPVWPEILNAVVKAQEDAETTDAEVFTSVFPLLAKYTQSAPIIKFDPQCLREDLKSLDLHESRVPNDLFQQILDDMSLAQRQYGEMPYATTEEGISRYFAAAYSRIVALFGGALVNRPQMGKAARIESRFEVLSVQTALLVQTRLGEAIHLIGPDLRKIQAEIFETCVHMDWRNAEVGAWVLMLLAITDGIFLEFMVYDSSSNEVFAAADRLGITCFGETETFRLECIKRTLERLLDWFLMAFINGARAKFHGPKQRSERDPEIWEKVIQKGEDAHWALRKGTRLPKAKEWILAEEFARTGIELLSE</sequence>
<dbReference type="Proteomes" id="UP001610563">
    <property type="component" value="Unassembled WGS sequence"/>
</dbReference>
<keyword evidence="3" id="KW-1185">Reference proteome</keyword>
<evidence type="ECO:0000313" key="2">
    <source>
        <dbReference type="EMBL" id="KAL2785252.1"/>
    </source>
</evidence>